<proteinExistence type="predicted"/>
<keyword evidence="4 9" id="KW-0863">Zinc-finger</keyword>
<evidence type="ECO:0000256" key="7">
    <source>
        <dbReference type="ARBA" id="ARBA00023163"/>
    </source>
</evidence>
<evidence type="ECO:0000256" key="10">
    <source>
        <dbReference type="SAM" id="MobiDB-lite"/>
    </source>
</evidence>
<feature type="region of interest" description="Disordered" evidence="10">
    <location>
        <begin position="116"/>
        <end position="151"/>
    </location>
</feature>
<dbReference type="OMA" id="PRVFRCK"/>
<keyword evidence="8" id="KW-0539">Nucleus</keyword>
<sequence length="264" mass="29040">MQTQEELQEVSKDQTMIKGKRNKRERAPSPPRFAKPTSTSTSTNNSIDSATTSTTTNTPIESIEEEDMVNCLILLAQGTHHVAAATPDQNINYKRSTNPRVFRCKTCNKCFPSFQSLGGHRTSHRKPKENSTSVEEAPTFVRDSDPTTSTTLSLKTPNRVNSLTSTSTVAVRVHRCSTCYAEFSSGQALGGHMRRHRNLVNASSMTSMSGDGGGSQEYQGAKKPLNLDLNLPAAPEEDQGESKFSFQQRENVIVFSNSLVNCNY</sequence>
<name>V7BEY1_PHAVU</name>
<dbReference type="eggNOG" id="KOG1721">
    <property type="taxonomic scope" value="Eukaryota"/>
</dbReference>
<evidence type="ECO:0000259" key="11">
    <source>
        <dbReference type="PROSITE" id="PS50157"/>
    </source>
</evidence>
<dbReference type="AlphaFoldDB" id="V7BEY1"/>
<comment type="subcellular location">
    <subcellularLocation>
        <location evidence="1">Nucleus</location>
    </subcellularLocation>
</comment>
<dbReference type="Gramene" id="ESW16377">
    <property type="protein sequence ID" value="ESW16377"/>
    <property type="gene ID" value="PHAVU_007G151700g"/>
</dbReference>
<dbReference type="GO" id="GO:0008270">
    <property type="term" value="F:zinc ion binding"/>
    <property type="evidence" value="ECO:0007669"/>
    <property type="project" value="UniProtKB-KW"/>
</dbReference>
<dbReference type="STRING" id="3885.V7BEY1"/>
<protein>
    <recommendedName>
        <fullName evidence="11">C2H2-type domain-containing protein</fullName>
    </recommendedName>
</protein>
<evidence type="ECO:0000256" key="1">
    <source>
        <dbReference type="ARBA" id="ARBA00004123"/>
    </source>
</evidence>
<evidence type="ECO:0000256" key="2">
    <source>
        <dbReference type="ARBA" id="ARBA00022723"/>
    </source>
</evidence>
<feature type="domain" description="C2H2-type" evidence="11">
    <location>
        <begin position="174"/>
        <end position="196"/>
    </location>
</feature>
<evidence type="ECO:0000256" key="6">
    <source>
        <dbReference type="ARBA" id="ARBA00023015"/>
    </source>
</evidence>
<feature type="compositionally biased region" description="Low complexity" evidence="10">
    <location>
        <begin position="37"/>
        <end position="61"/>
    </location>
</feature>
<dbReference type="GO" id="GO:0005634">
    <property type="term" value="C:nucleus"/>
    <property type="evidence" value="ECO:0007669"/>
    <property type="project" value="UniProtKB-SubCell"/>
</dbReference>
<dbReference type="EMBL" id="CM002294">
    <property type="protein sequence ID" value="ESW16377.1"/>
    <property type="molecule type" value="Genomic_DNA"/>
</dbReference>
<keyword evidence="5" id="KW-0862">Zinc</keyword>
<dbReference type="PROSITE" id="PS50157">
    <property type="entry name" value="ZINC_FINGER_C2H2_2"/>
    <property type="match status" value="2"/>
</dbReference>
<dbReference type="OrthoDB" id="6077919at2759"/>
<keyword evidence="2" id="KW-0479">Metal-binding</keyword>
<dbReference type="InterPro" id="IPR036236">
    <property type="entry name" value="Znf_C2H2_sf"/>
</dbReference>
<evidence type="ECO:0000256" key="8">
    <source>
        <dbReference type="ARBA" id="ARBA00023242"/>
    </source>
</evidence>
<gene>
    <name evidence="12" type="ORF">PHAVU_007G151700g</name>
</gene>
<evidence type="ECO:0000256" key="9">
    <source>
        <dbReference type="PROSITE-ProRule" id="PRU00042"/>
    </source>
</evidence>
<dbReference type="Pfam" id="PF13912">
    <property type="entry name" value="zf-C2H2_6"/>
    <property type="match status" value="2"/>
</dbReference>
<evidence type="ECO:0000313" key="12">
    <source>
        <dbReference type="EMBL" id="ESW16377.1"/>
    </source>
</evidence>
<dbReference type="Gene3D" id="3.30.160.60">
    <property type="entry name" value="Classic Zinc Finger"/>
    <property type="match status" value="1"/>
</dbReference>
<organism evidence="12 13">
    <name type="scientific">Phaseolus vulgaris</name>
    <name type="common">Kidney bean</name>
    <name type="synonym">French bean</name>
    <dbReference type="NCBI Taxonomy" id="3885"/>
    <lineage>
        <taxon>Eukaryota</taxon>
        <taxon>Viridiplantae</taxon>
        <taxon>Streptophyta</taxon>
        <taxon>Embryophyta</taxon>
        <taxon>Tracheophyta</taxon>
        <taxon>Spermatophyta</taxon>
        <taxon>Magnoliopsida</taxon>
        <taxon>eudicotyledons</taxon>
        <taxon>Gunneridae</taxon>
        <taxon>Pentapetalae</taxon>
        <taxon>rosids</taxon>
        <taxon>fabids</taxon>
        <taxon>Fabales</taxon>
        <taxon>Fabaceae</taxon>
        <taxon>Papilionoideae</taxon>
        <taxon>50 kb inversion clade</taxon>
        <taxon>NPAAA clade</taxon>
        <taxon>indigoferoid/millettioid clade</taxon>
        <taxon>Phaseoleae</taxon>
        <taxon>Phaseolus</taxon>
    </lineage>
</organism>
<keyword evidence="13" id="KW-1185">Reference proteome</keyword>
<reference evidence="13" key="1">
    <citation type="journal article" date="2014" name="Nat. Genet.">
        <title>A reference genome for common bean and genome-wide analysis of dual domestications.</title>
        <authorList>
            <person name="Schmutz J."/>
            <person name="McClean P.E."/>
            <person name="Mamidi S."/>
            <person name="Wu G.A."/>
            <person name="Cannon S.B."/>
            <person name="Grimwood J."/>
            <person name="Jenkins J."/>
            <person name="Shu S."/>
            <person name="Song Q."/>
            <person name="Chavarro C."/>
            <person name="Torres-Torres M."/>
            <person name="Geffroy V."/>
            <person name="Moghaddam S.M."/>
            <person name="Gao D."/>
            <person name="Abernathy B."/>
            <person name="Barry K."/>
            <person name="Blair M."/>
            <person name="Brick M.A."/>
            <person name="Chovatia M."/>
            <person name="Gepts P."/>
            <person name="Goodstein D.M."/>
            <person name="Gonzales M."/>
            <person name="Hellsten U."/>
            <person name="Hyten D.L."/>
            <person name="Jia G."/>
            <person name="Kelly J.D."/>
            <person name="Kudrna D."/>
            <person name="Lee R."/>
            <person name="Richard M.M."/>
            <person name="Miklas P.N."/>
            <person name="Osorno J.M."/>
            <person name="Rodrigues J."/>
            <person name="Thareau V."/>
            <person name="Urrea C.A."/>
            <person name="Wang M."/>
            <person name="Yu Y."/>
            <person name="Zhang M."/>
            <person name="Wing R.A."/>
            <person name="Cregan P.B."/>
            <person name="Rokhsar D.S."/>
            <person name="Jackson S.A."/>
        </authorList>
    </citation>
    <scope>NUCLEOTIDE SEQUENCE [LARGE SCALE GENOMIC DNA]</scope>
    <source>
        <strain evidence="13">cv. G19833</strain>
    </source>
</reference>
<evidence type="ECO:0000256" key="5">
    <source>
        <dbReference type="ARBA" id="ARBA00022833"/>
    </source>
</evidence>
<evidence type="ECO:0000256" key="4">
    <source>
        <dbReference type="ARBA" id="ARBA00022771"/>
    </source>
</evidence>
<keyword evidence="3" id="KW-0677">Repeat</keyword>
<feature type="region of interest" description="Disordered" evidence="10">
    <location>
        <begin position="1"/>
        <end position="63"/>
    </location>
</feature>
<evidence type="ECO:0000256" key="3">
    <source>
        <dbReference type="ARBA" id="ARBA00022737"/>
    </source>
</evidence>
<dbReference type="PROSITE" id="PS00028">
    <property type="entry name" value="ZINC_FINGER_C2H2_1"/>
    <property type="match status" value="2"/>
</dbReference>
<keyword evidence="6" id="KW-0805">Transcription regulation</keyword>
<dbReference type="SUPFAM" id="SSF57667">
    <property type="entry name" value="beta-beta-alpha zinc fingers"/>
    <property type="match status" value="1"/>
</dbReference>
<dbReference type="PANTHER" id="PTHR26374">
    <property type="entry name" value="ZINC FINGER PROTEIN ZAT5"/>
    <property type="match status" value="1"/>
</dbReference>
<feature type="domain" description="C2H2-type" evidence="11">
    <location>
        <begin position="102"/>
        <end position="129"/>
    </location>
</feature>
<dbReference type="PANTHER" id="PTHR26374:SF456">
    <property type="entry name" value="ZINC FINGER PROTEIN ZAT5-LIKE"/>
    <property type="match status" value="1"/>
</dbReference>
<dbReference type="Proteomes" id="UP000000226">
    <property type="component" value="Chromosome 7"/>
</dbReference>
<dbReference type="SMART" id="SM00355">
    <property type="entry name" value="ZnF_C2H2"/>
    <property type="match status" value="2"/>
</dbReference>
<keyword evidence="7" id="KW-0804">Transcription</keyword>
<evidence type="ECO:0000313" key="13">
    <source>
        <dbReference type="Proteomes" id="UP000000226"/>
    </source>
</evidence>
<dbReference type="InterPro" id="IPR013087">
    <property type="entry name" value="Znf_C2H2_type"/>
</dbReference>
<accession>V7BEY1</accession>